<dbReference type="AlphaFoldDB" id="A0A8K0D2X0"/>
<organism evidence="1 2">
    <name type="scientific">Ignelater luminosus</name>
    <name type="common">Cucubano</name>
    <name type="synonym">Pyrophorus luminosus</name>
    <dbReference type="NCBI Taxonomy" id="2038154"/>
    <lineage>
        <taxon>Eukaryota</taxon>
        <taxon>Metazoa</taxon>
        <taxon>Ecdysozoa</taxon>
        <taxon>Arthropoda</taxon>
        <taxon>Hexapoda</taxon>
        <taxon>Insecta</taxon>
        <taxon>Pterygota</taxon>
        <taxon>Neoptera</taxon>
        <taxon>Endopterygota</taxon>
        <taxon>Coleoptera</taxon>
        <taxon>Polyphaga</taxon>
        <taxon>Elateriformia</taxon>
        <taxon>Elateroidea</taxon>
        <taxon>Elateridae</taxon>
        <taxon>Agrypninae</taxon>
        <taxon>Pyrophorini</taxon>
        <taxon>Ignelater</taxon>
    </lineage>
</organism>
<dbReference type="EMBL" id="VTPC01006158">
    <property type="protein sequence ID" value="KAF2895177.1"/>
    <property type="molecule type" value="Genomic_DNA"/>
</dbReference>
<comment type="caution">
    <text evidence="1">The sequence shown here is derived from an EMBL/GenBank/DDBJ whole genome shotgun (WGS) entry which is preliminary data.</text>
</comment>
<proteinExistence type="predicted"/>
<sequence>MSAKAITREQEARSVLLICRALDTRHVLTCTLYGAAHDLHPEILGTSEQESVVLQVKLNMIYNLDKEARRYTDLINIKCESDDVHASDEDSEQSIEHEANSKIVPTNSLQDVNEPCCSRELNKTPIAARQTVRANVIEMSPTDEKELKTVQSMYSDDIGMNKKRSCKSPLATAVGEQTKVFFSHNDPFAQFREVL</sequence>
<protein>
    <submittedName>
        <fullName evidence="1">Uncharacterized protein</fullName>
    </submittedName>
</protein>
<gene>
    <name evidence="1" type="ORF">ILUMI_11005</name>
</gene>
<keyword evidence="2" id="KW-1185">Reference proteome</keyword>
<evidence type="ECO:0000313" key="2">
    <source>
        <dbReference type="Proteomes" id="UP000801492"/>
    </source>
</evidence>
<evidence type="ECO:0000313" key="1">
    <source>
        <dbReference type="EMBL" id="KAF2895177.1"/>
    </source>
</evidence>
<name>A0A8K0D2X0_IGNLU</name>
<reference evidence="1" key="1">
    <citation type="submission" date="2019-08" db="EMBL/GenBank/DDBJ databases">
        <title>The genome of the North American firefly Photinus pyralis.</title>
        <authorList>
            <consortium name="Photinus pyralis genome working group"/>
            <person name="Fallon T.R."/>
            <person name="Sander Lower S.E."/>
            <person name="Weng J.-K."/>
        </authorList>
    </citation>
    <scope>NUCLEOTIDE SEQUENCE</scope>
    <source>
        <strain evidence="1">TRF0915ILg1</strain>
        <tissue evidence="1">Whole body</tissue>
    </source>
</reference>
<dbReference type="Proteomes" id="UP000801492">
    <property type="component" value="Unassembled WGS sequence"/>
</dbReference>
<accession>A0A8K0D2X0</accession>